<evidence type="ECO:0000313" key="4">
    <source>
        <dbReference type="EMBL" id="NMO02747.1"/>
    </source>
</evidence>
<feature type="domain" description="Transposase IS4-like" evidence="2">
    <location>
        <begin position="122"/>
        <end position="342"/>
    </location>
</feature>
<dbReference type="Pfam" id="PF01609">
    <property type="entry name" value="DDE_Tnp_1"/>
    <property type="match status" value="1"/>
</dbReference>
<dbReference type="AlphaFoldDB" id="A0A848KXC4"/>
<comment type="caution">
    <text evidence="4">The sequence shown here is derived from an EMBL/GenBank/DDBJ whole genome shotgun (WGS) entry which is preliminary data.</text>
</comment>
<feature type="compositionally biased region" description="Basic residues" evidence="1">
    <location>
        <begin position="402"/>
        <end position="422"/>
    </location>
</feature>
<evidence type="ECO:0000256" key="1">
    <source>
        <dbReference type="SAM" id="MobiDB-lite"/>
    </source>
</evidence>
<dbReference type="InterPro" id="IPR002559">
    <property type="entry name" value="Transposase_11"/>
</dbReference>
<feature type="domain" description="Transposase IS4 N-terminal" evidence="3">
    <location>
        <begin position="18"/>
        <end position="109"/>
    </location>
</feature>
<name>A0A848KXC4_9ACTN</name>
<organism evidence="4 5">
    <name type="scientific">Gordonia asplenii</name>
    <dbReference type="NCBI Taxonomy" id="2725283"/>
    <lineage>
        <taxon>Bacteria</taxon>
        <taxon>Bacillati</taxon>
        <taxon>Actinomycetota</taxon>
        <taxon>Actinomycetes</taxon>
        <taxon>Mycobacteriales</taxon>
        <taxon>Gordoniaceae</taxon>
        <taxon>Gordonia</taxon>
    </lineage>
</organism>
<dbReference type="InterPro" id="IPR024473">
    <property type="entry name" value="Transposases_IS4_N"/>
</dbReference>
<evidence type="ECO:0000259" key="3">
    <source>
        <dbReference type="Pfam" id="PF13006"/>
    </source>
</evidence>
<dbReference type="Proteomes" id="UP000550729">
    <property type="component" value="Unassembled WGS sequence"/>
</dbReference>
<dbReference type="SUPFAM" id="SSF53098">
    <property type="entry name" value="Ribonuclease H-like"/>
    <property type="match status" value="1"/>
</dbReference>
<dbReference type="NCBIfam" id="NF033592">
    <property type="entry name" value="transpos_IS4_1"/>
    <property type="match status" value="1"/>
</dbReference>
<sequence length="446" mass="48385">MFSLSPNGGGTLLDPFGPAHLGELTAIVPVEMVDAVLSDTGATQSRLRRLPSRVVVYLLLAAPLFADVGYEQVWARLTAGLRGCHWPGSSALSQARRRVGPRPLRALFEVLAGDTGGAHRWHGLVVCAIDGTTLVVPDSEANRPCYRHVKGTHGGASYPIMRVAALVACGTRTLLDVTFGPDSDGEIRYATQLFRSLRSGMLVLGDRAYDSQGVYQAIILGSHADLLIRASSTRKPALIGRCADGTWLTRIGSVTLRVIDATIDVYDTNTGILVKTGHYRLLTSLLDPDRYPAADLVELYHQRWEIETTYLELKSTLLHGRVLRARTPAGVEQELYALLATYQALRLAIADAVQPAGIAPDRASFSIALNTARDRIIHSCNAIENTIISHIAAAILARPLPPRRSRSSPRVVKRAISKHRAKGPIDRTNHHTQITITTPLTTAHGP</sequence>
<accession>A0A848KXC4</accession>
<gene>
    <name evidence="4" type="ORF">HH308_16155</name>
</gene>
<feature type="region of interest" description="Disordered" evidence="1">
    <location>
        <begin position="402"/>
        <end position="425"/>
    </location>
</feature>
<dbReference type="PANTHER" id="PTHR37529">
    <property type="entry name" value="TRANSPOSASE INSG FOR INSERTION SEQUENCE ELEMENT IS4-RELATED"/>
    <property type="match status" value="1"/>
</dbReference>
<evidence type="ECO:0000313" key="5">
    <source>
        <dbReference type="Proteomes" id="UP000550729"/>
    </source>
</evidence>
<protein>
    <submittedName>
        <fullName evidence="4">IS4 family transposase</fullName>
    </submittedName>
</protein>
<dbReference type="GO" id="GO:0004803">
    <property type="term" value="F:transposase activity"/>
    <property type="evidence" value="ECO:0007669"/>
    <property type="project" value="InterPro"/>
</dbReference>
<dbReference type="PANTHER" id="PTHR37529:SF1">
    <property type="entry name" value="TRANSPOSASE INSG FOR INSERTION SEQUENCE ELEMENT IS4-RELATED"/>
    <property type="match status" value="1"/>
</dbReference>
<dbReference type="Pfam" id="PF13006">
    <property type="entry name" value="Nterm_IS4"/>
    <property type="match status" value="1"/>
</dbReference>
<dbReference type="GO" id="GO:0006313">
    <property type="term" value="P:DNA transposition"/>
    <property type="evidence" value="ECO:0007669"/>
    <property type="project" value="InterPro"/>
</dbReference>
<dbReference type="InterPro" id="IPR012337">
    <property type="entry name" value="RNaseH-like_sf"/>
</dbReference>
<dbReference type="GO" id="GO:0003677">
    <property type="term" value="F:DNA binding"/>
    <property type="evidence" value="ECO:0007669"/>
    <property type="project" value="InterPro"/>
</dbReference>
<keyword evidence="5" id="KW-1185">Reference proteome</keyword>
<proteinExistence type="predicted"/>
<dbReference type="InterPro" id="IPR047952">
    <property type="entry name" value="Transpos_IS4"/>
</dbReference>
<evidence type="ECO:0000259" key="2">
    <source>
        <dbReference type="Pfam" id="PF01609"/>
    </source>
</evidence>
<dbReference type="EMBL" id="JABBNB010000016">
    <property type="protein sequence ID" value="NMO02747.1"/>
    <property type="molecule type" value="Genomic_DNA"/>
</dbReference>
<reference evidence="4 5" key="1">
    <citation type="submission" date="2020-04" db="EMBL/GenBank/DDBJ databases">
        <title>Gordonia sp. nov. TBRC 11910.</title>
        <authorList>
            <person name="Suriyachadkun C."/>
        </authorList>
    </citation>
    <scope>NUCLEOTIDE SEQUENCE [LARGE SCALE GENOMIC DNA]</scope>
    <source>
        <strain evidence="4 5">TBRC 11910</strain>
    </source>
</reference>